<evidence type="ECO:0000313" key="3">
    <source>
        <dbReference type="Proteomes" id="UP000515150"/>
    </source>
</evidence>
<dbReference type="InterPro" id="IPR018154">
    <property type="entry name" value="TLV/ENV_coat_polyprotein"/>
</dbReference>
<keyword evidence="1" id="KW-0472">Membrane</keyword>
<dbReference type="AlphaFoldDB" id="A0A9W2Y4N9"/>
<evidence type="ECO:0000313" key="4">
    <source>
        <dbReference type="RefSeq" id="XP_055368944.1"/>
    </source>
</evidence>
<sequence>MRGHCPAMGVVLTAHVLLIDARPLPDLIQDEERPPDQYHTNSWYRYMKFLAKQSTHNFTESGCYVCGNMPKSVANPDVQIQPVDPQREQLYPDTLRSLVSPDAFYASFRGQTKGLVPRPPPYQGRNYTQFLSANFSTDILFDHVPFPPQFKGHCFQSSSFSLLKNKDLAISVGEVPLKHCQTVKMPCTRSATHFNTSEAPKGVQCVPYYDGPDFMGTLPQSDINHVCGHTIYVHLPPNWVGCCAPVYVSDGSYVITPQQMTHKGRLRKREMDLKESDRIWGSDVPMDKKLWTTGQKVALSLFPWLGVGKIMLRVETINYRMTLFFNVTVTALASIDRRLTALTLRELQDRLVLDLLTASQGGVCAIVGPKCCTYIPGDDQDAKVTQQALCDLQHISNVQAADVGKDKSWFGWFRSGTWTDILMKIFGPILLILLVLMLIVLCVIPCLRAMIIRMVNQGLLRVCAVMHSRQILYTPLRLDNCEEDLHDVDGNGR</sequence>
<dbReference type="KEGG" id="bspl:129604857"/>
<keyword evidence="3" id="KW-1185">Reference proteome</keyword>
<name>A0A9W2Y4N9_BETSP</name>
<evidence type="ECO:0000256" key="1">
    <source>
        <dbReference type="SAM" id="Phobius"/>
    </source>
</evidence>
<protein>
    <submittedName>
        <fullName evidence="4">Syncytin-1-like isoform X1</fullName>
    </submittedName>
</protein>
<feature type="chain" id="PRO_5040776477" evidence="2">
    <location>
        <begin position="22"/>
        <end position="493"/>
    </location>
</feature>
<reference evidence="4" key="1">
    <citation type="submission" date="2025-08" db="UniProtKB">
        <authorList>
            <consortium name="RefSeq"/>
        </authorList>
    </citation>
    <scope>IDENTIFICATION</scope>
</reference>
<dbReference type="PANTHER" id="PTHR10424">
    <property type="entry name" value="VIRAL ENVELOPE PROTEIN"/>
    <property type="match status" value="1"/>
</dbReference>
<dbReference type="Pfam" id="PF00429">
    <property type="entry name" value="TLV_coat"/>
    <property type="match status" value="1"/>
</dbReference>
<evidence type="ECO:0000256" key="2">
    <source>
        <dbReference type="SAM" id="SignalP"/>
    </source>
</evidence>
<feature type="transmembrane region" description="Helical" evidence="1">
    <location>
        <begin position="425"/>
        <end position="447"/>
    </location>
</feature>
<dbReference type="RefSeq" id="XP_055368944.1">
    <property type="nucleotide sequence ID" value="XM_055512969.1"/>
</dbReference>
<dbReference type="SUPFAM" id="SSF58069">
    <property type="entry name" value="Virus ectodomain"/>
    <property type="match status" value="1"/>
</dbReference>
<keyword evidence="2" id="KW-0732">Signal</keyword>
<dbReference type="GeneID" id="129604857"/>
<feature type="signal peptide" evidence="2">
    <location>
        <begin position="1"/>
        <end position="21"/>
    </location>
</feature>
<dbReference type="Gene3D" id="1.10.287.210">
    <property type="match status" value="1"/>
</dbReference>
<proteinExistence type="predicted"/>
<dbReference type="Proteomes" id="UP000515150">
    <property type="component" value="Chromosome 11"/>
</dbReference>
<accession>A0A9W2Y4N9</accession>
<organism evidence="3 4">
    <name type="scientific">Betta splendens</name>
    <name type="common">Siamese fighting fish</name>
    <dbReference type="NCBI Taxonomy" id="158456"/>
    <lineage>
        <taxon>Eukaryota</taxon>
        <taxon>Metazoa</taxon>
        <taxon>Chordata</taxon>
        <taxon>Craniata</taxon>
        <taxon>Vertebrata</taxon>
        <taxon>Euteleostomi</taxon>
        <taxon>Actinopterygii</taxon>
        <taxon>Neopterygii</taxon>
        <taxon>Teleostei</taxon>
        <taxon>Neoteleostei</taxon>
        <taxon>Acanthomorphata</taxon>
        <taxon>Anabantaria</taxon>
        <taxon>Anabantiformes</taxon>
        <taxon>Anabantoidei</taxon>
        <taxon>Osphronemidae</taxon>
        <taxon>Betta</taxon>
    </lineage>
</organism>
<gene>
    <name evidence="4" type="primary">LOC129604857</name>
</gene>
<keyword evidence="1" id="KW-0812">Transmembrane</keyword>
<dbReference type="OrthoDB" id="9950230at2759"/>
<keyword evidence="1" id="KW-1133">Transmembrane helix</keyword>